<dbReference type="Pfam" id="PF17200">
    <property type="entry name" value="sCache_2"/>
    <property type="match status" value="1"/>
</dbReference>
<feature type="transmembrane region" description="Helical" evidence="10">
    <location>
        <begin position="189"/>
        <end position="213"/>
    </location>
</feature>
<dbReference type="FunFam" id="1.10.287.950:FF:000001">
    <property type="entry name" value="Methyl-accepting chemotaxis sensory transducer"/>
    <property type="match status" value="1"/>
</dbReference>
<evidence type="ECO:0000313" key="13">
    <source>
        <dbReference type="EMBL" id="MBB5373095.1"/>
    </source>
</evidence>
<dbReference type="PRINTS" id="PR00260">
    <property type="entry name" value="CHEMTRNSDUCR"/>
</dbReference>
<keyword evidence="4 10" id="KW-0812">Transmembrane</keyword>
<dbReference type="InterPro" id="IPR003660">
    <property type="entry name" value="HAMP_dom"/>
</dbReference>
<dbReference type="CDD" id="cd11386">
    <property type="entry name" value="MCP_signal"/>
    <property type="match status" value="1"/>
</dbReference>
<dbReference type="AlphaFoldDB" id="A0A840VIT8"/>
<dbReference type="InterPro" id="IPR004090">
    <property type="entry name" value="Chemotax_Me-accpt_rcpt"/>
</dbReference>
<evidence type="ECO:0000256" key="7">
    <source>
        <dbReference type="ARBA" id="ARBA00029447"/>
    </source>
</evidence>
<keyword evidence="9" id="KW-0175">Coiled coil</keyword>
<feature type="domain" description="Methyl-accepting transducer" evidence="11">
    <location>
        <begin position="351"/>
        <end position="580"/>
    </location>
</feature>
<feature type="domain" description="HAMP" evidence="12">
    <location>
        <begin position="219"/>
        <end position="266"/>
    </location>
</feature>
<dbReference type="PROSITE" id="PS50111">
    <property type="entry name" value="CHEMOTAXIS_TRANSDUC_2"/>
    <property type="match status" value="1"/>
</dbReference>
<dbReference type="Gene3D" id="1.10.8.500">
    <property type="entry name" value="HAMP domain in histidine kinase"/>
    <property type="match status" value="1"/>
</dbReference>
<feature type="transmembrane region" description="Helical" evidence="10">
    <location>
        <begin position="14"/>
        <end position="37"/>
    </location>
</feature>
<dbReference type="Pfam" id="PF00015">
    <property type="entry name" value="MCPsignal"/>
    <property type="match status" value="1"/>
</dbReference>
<evidence type="ECO:0000259" key="11">
    <source>
        <dbReference type="PROSITE" id="PS50111"/>
    </source>
</evidence>
<organism evidence="13 14">
    <name type="scientific">Acidocella aromatica</name>
    <dbReference type="NCBI Taxonomy" id="1303579"/>
    <lineage>
        <taxon>Bacteria</taxon>
        <taxon>Pseudomonadati</taxon>
        <taxon>Pseudomonadota</taxon>
        <taxon>Alphaproteobacteria</taxon>
        <taxon>Acetobacterales</taxon>
        <taxon>Acidocellaceae</taxon>
        <taxon>Acidocella</taxon>
    </lineage>
</organism>
<evidence type="ECO:0000256" key="1">
    <source>
        <dbReference type="ARBA" id="ARBA00004651"/>
    </source>
</evidence>
<keyword evidence="2" id="KW-1003">Cell membrane</keyword>
<keyword evidence="14" id="KW-1185">Reference proteome</keyword>
<evidence type="ECO:0000313" key="14">
    <source>
        <dbReference type="Proteomes" id="UP000553706"/>
    </source>
</evidence>
<comment type="similarity">
    <text evidence="7">Belongs to the methyl-accepting chemotaxis (MCP) protein family.</text>
</comment>
<dbReference type="RefSeq" id="WP_183266113.1">
    <property type="nucleotide sequence ID" value="NZ_JACHFJ010000004.1"/>
</dbReference>
<dbReference type="InterPro" id="IPR033480">
    <property type="entry name" value="sCache_2"/>
</dbReference>
<dbReference type="GO" id="GO:0006935">
    <property type="term" value="P:chemotaxis"/>
    <property type="evidence" value="ECO:0007669"/>
    <property type="project" value="UniProtKB-KW"/>
</dbReference>
<evidence type="ECO:0000256" key="6">
    <source>
        <dbReference type="ARBA" id="ARBA00023136"/>
    </source>
</evidence>
<keyword evidence="6 10" id="KW-0472">Membrane</keyword>
<dbReference type="InterPro" id="IPR004089">
    <property type="entry name" value="MCPsignal_dom"/>
</dbReference>
<dbReference type="SMART" id="SM00283">
    <property type="entry name" value="MA"/>
    <property type="match status" value="1"/>
</dbReference>
<evidence type="ECO:0000256" key="5">
    <source>
        <dbReference type="ARBA" id="ARBA00022989"/>
    </source>
</evidence>
<feature type="domain" description="HAMP" evidence="12">
    <location>
        <begin position="294"/>
        <end position="346"/>
    </location>
</feature>
<evidence type="ECO:0000256" key="10">
    <source>
        <dbReference type="SAM" id="Phobius"/>
    </source>
</evidence>
<keyword evidence="3" id="KW-0145">Chemotaxis</keyword>
<keyword evidence="5 10" id="KW-1133">Transmembrane helix</keyword>
<dbReference type="PANTHER" id="PTHR43531:SF11">
    <property type="entry name" value="METHYL-ACCEPTING CHEMOTAXIS PROTEIN 3"/>
    <property type="match status" value="1"/>
</dbReference>
<reference evidence="13 14" key="1">
    <citation type="submission" date="2020-08" db="EMBL/GenBank/DDBJ databases">
        <title>Genomic Encyclopedia of Type Strains, Phase IV (KMG-IV): sequencing the most valuable type-strain genomes for metagenomic binning, comparative biology and taxonomic classification.</title>
        <authorList>
            <person name="Goeker M."/>
        </authorList>
    </citation>
    <scope>NUCLEOTIDE SEQUENCE [LARGE SCALE GENOMIC DNA]</scope>
    <source>
        <strain evidence="13 14">DSM 27026</strain>
    </source>
</reference>
<dbReference type="GO" id="GO:0004888">
    <property type="term" value="F:transmembrane signaling receptor activity"/>
    <property type="evidence" value="ECO:0007669"/>
    <property type="project" value="InterPro"/>
</dbReference>
<dbReference type="Pfam" id="PF00672">
    <property type="entry name" value="HAMP"/>
    <property type="match status" value="1"/>
</dbReference>
<feature type="coiled-coil region" evidence="9">
    <location>
        <begin position="250"/>
        <end position="297"/>
    </location>
</feature>
<dbReference type="Proteomes" id="UP000553706">
    <property type="component" value="Unassembled WGS sequence"/>
</dbReference>
<evidence type="ECO:0000256" key="8">
    <source>
        <dbReference type="PROSITE-ProRule" id="PRU00284"/>
    </source>
</evidence>
<keyword evidence="8" id="KW-0807">Transducer</keyword>
<dbReference type="InterPro" id="IPR051310">
    <property type="entry name" value="MCP_chemotaxis"/>
</dbReference>
<dbReference type="GO" id="GO:0007165">
    <property type="term" value="P:signal transduction"/>
    <property type="evidence" value="ECO:0007669"/>
    <property type="project" value="UniProtKB-KW"/>
</dbReference>
<evidence type="ECO:0000259" key="12">
    <source>
        <dbReference type="PROSITE" id="PS50885"/>
    </source>
</evidence>
<evidence type="ECO:0000256" key="3">
    <source>
        <dbReference type="ARBA" id="ARBA00022500"/>
    </source>
</evidence>
<comment type="caution">
    <text evidence="13">The sequence shown here is derived from an EMBL/GenBank/DDBJ whole genome shotgun (WGS) entry which is preliminary data.</text>
</comment>
<dbReference type="Gene3D" id="3.30.450.20">
    <property type="entry name" value="PAS domain"/>
    <property type="match status" value="1"/>
</dbReference>
<dbReference type="GO" id="GO:0005886">
    <property type="term" value="C:plasma membrane"/>
    <property type="evidence" value="ECO:0007669"/>
    <property type="project" value="UniProtKB-SubCell"/>
</dbReference>
<comment type="subcellular location">
    <subcellularLocation>
        <location evidence="1">Cell membrane</location>
        <topology evidence="1">Multi-pass membrane protein</topology>
    </subcellularLocation>
</comment>
<dbReference type="SUPFAM" id="SSF158472">
    <property type="entry name" value="HAMP domain-like"/>
    <property type="match status" value="1"/>
</dbReference>
<dbReference type="PROSITE" id="PS50885">
    <property type="entry name" value="HAMP"/>
    <property type="match status" value="2"/>
</dbReference>
<evidence type="ECO:0000256" key="4">
    <source>
        <dbReference type="ARBA" id="ARBA00022692"/>
    </source>
</evidence>
<evidence type="ECO:0000256" key="2">
    <source>
        <dbReference type="ARBA" id="ARBA00022475"/>
    </source>
</evidence>
<accession>A0A840VIT8</accession>
<dbReference type="SMART" id="SM01049">
    <property type="entry name" value="Cache_2"/>
    <property type="match status" value="1"/>
</dbReference>
<dbReference type="SUPFAM" id="SSF58104">
    <property type="entry name" value="Methyl-accepting chemotaxis protein (MCP) signaling domain"/>
    <property type="match status" value="1"/>
</dbReference>
<evidence type="ECO:0000256" key="9">
    <source>
        <dbReference type="SAM" id="Coils"/>
    </source>
</evidence>
<name>A0A840VIT8_9PROT</name>
<dbReference type="SMART" id="SM00304">
    <property type="entry name" value="HAMP"/>
    <property type="match status" value="2"/>
</dbReference>
<proteinExistence type="inferred from homology"/>
<dbReference type="PANTHER" id="PTHR43531">
    <property type="entry name" value="PROTEIN ICFG"/>
    <property type="match status" value="1"/>
</dbReference>
<sequence>MSRLLDKLSITKQFVLIFLMALAIMASGTGMALLHSYNLHLGAKKKELQDILDTTRTITSYYVAQAQSGAMTTQEAQSKALAAISAIRYDNSNYIFVVGEDGTILSELNPALNGTNQMNLADADGHPVFKPLIEAAMAGQPAYNSYAFPQIAGGPPEPKIALAVEVPQWRWIIGTGVYVTEIRTDMLNYLLGLAEIFTPLLAAYVALAVWVMGRQKDLLNGLSGTMRRLAGGALHGSIPGLQRADEIGDMARAVQVFKENAQEKQRLEAEAQAQSQRLEDERKRNEAEREAAAKELAFVVHELASGLERLSGGDLMIRLNTGFGSGYEKLRQDFNAAMDKLHETMRAIAHNTSGVRSGAGEITQAADDLSRRTEHQAASLEQTAAALDQVTATIRKTAESADGARKTAETAKADAEHSGAVVRETVEAMSGIETSSKQIGNIIGVIDEIAFQTNLLALNAGVEAARAGDAGRGFAVVATEVRSLAQRSADAAKEIKQLISASGQQVETGVRLVGETGKALTRIAEHVAQLNGLVSDIAAAAREQAAGLSEVNSAVNQMDQVTQQNAAMVEQTTAASHGLEKEARELAQLVGQFIIRGAEPVPAMAPKREQVPELA</sequence>
<dbReference type="Gene3D" id="1.10.287.950">
    <property type="entry name" value="Methyl-accepting chemotaxis protein"/>
    <property type="match status" value="1"/>
</dbReference>
<gene>
    <name evidence="13" type="ORF">HNP71_001353</name>
</gene>
<protein>
    <submittedName>
        <fullName evidence="13">Methyl-accepting chemotaxis protein</fullName>
    </submittedName>
</protein>
<dbReference type="EMBL" id="JACHFJ010000004">
    <property type="protein sequence ID" value="MBB5373095.1"/>
    <property type="molecule type" value="Genomic_DNA"/>
</dbReference>